<accession>A0A6V8NNV9</accession>
<comment type="caution">
    <text evidence="1">The sequence shown here is derived from an EMBL/GenBank/DDBJ whole genome shotgun (WGS) entry which is preliminary data.</text>
</comment>
<gene>
    <name evidence="1" type="ORF">HKBW3S06_01224</name>
</gene>
<sequence>GGMYTMHMHINTEDRIYVSLYKRNPGTSLVEMKLPVSYRKEMEEEIARAVH</sequence>
<proteinExistence type="predicted"/>
<evidence type="ECO:0000313" key="1">
    <source>
        <dbReference type="EMBL" id="GFP21998.1"/>
    </source>
</evidence>
<organism evidence="1 2">
    <name type="scientific">Candidatus Hakubella thermalkaliphila</name>
    <dbReference type="NCBI Taxonomy" id="2754717"/>
    <lineage>
        <taxon>Bacteria</taxon>
        <taxon>Bacillati</taxon>
        <taxon>Actinomycetota</taxon>
        <taxon>Actinomycetota incertae sedis</taxon>
        <taxon>Candidatus Hakubellales</taxon>
        <taxon>Candidatus Hakubellaceae</taxon>
        <taxon>Candidatus Hakubella</taxon>
    </lineage>
</organism>
<feature type="non-terminal residue" evidence="1">
    <location>
        <position position="1"/>
    </location>
</feature>
<reference evidence="1 2" key="1">
    <citation type="journal article" date="2020" name="Front. Microbiol.">
        <title>Single-cell genomics of novel Actinobacteria with the Wood-Ljungdahl pathway discovered in a serpentinizing system.</title>
        <authorList>
            <person name="Merino N."/>
            <person name="Kawai M."/>
            <person name="Boyd E.S."/>
            <person name="Colman D.R."/>
            <person name="McGlynn S.E."/>
            <person name="Nealson K.H."/>
            <person name="Kurokawa K."/>
            <person name="Hongoh Y."/>
        </authorList>
    </citation>
    <scope>NUCLEOTIDE SEQUENCE [LARGE SCALE GENOMIC DNA]</scope>
    <source>
        <strain evidence="1 2">S06</strain>
    </source>
</reference>
<dbReference type="EMBL" id="BLRV01000167">
    <property type="protein sequence ID" value="GFP21998.1"/>
    <property type="molecule type" value="Genomic_DNA"/>
</dbReference>
<protein>
    <submittedName>
        <fullName evidence="1">Uncharacterized protein</fullName>
    </submittedName>
</protein>
<dbReference type="Proteomes" id="UP000580051">
    <property type="component" value="Unassembled WGS sequence"/>
</dbReference>
<dbReference type="AlphaFoldDB" id="A0A6V8NNV9"/>
<evidence type="ECO:0000313" key="2">
    <source>
        <dbReference type="Proteomes" id="UP000580051"/>
    </source>
</evidence>
<name>A0A6V8NNV9_9ACTN</name>